<protein>
    <submittedName>
        <fullName evidence="3">Phosphatase PAP2 family protein</fullName>
    </submittedName>
</protein>
<evidence type="ECO:0000259" key="2">
    <source>
        <dbReference type="SMART" id="SM00014"/>
    </source>
</evidence>
<keyword evidence="1" id="KW-0812">Transmembrane</keyword>
<dbReference type="InterPro" id="IPR036938">
    <property type="entry name" value="PAP2/HPO_sf"/>
</dbReference>
<comment type="caution">
    <text evidence="3">The sequence shown here is derived from an EMBL/GenBank/DDBJ whole genome shotgun (WGS) entry which is preliminary data.</text>
</comment>
<dbReference type="EMBL" id="JBHLVZ010000069">
    <property type="protein sequence ID" value="MFC0387716.1"/>
    <property type="molecule type" value="Genomic_DNA"/>
</dbReference>
<feature type="domain" description="Phosphatidic acid phosphatase type 2/haloperoxidase" evidence="2">
    <location>
        <begin position="105"/>
        <end position="220"/>
    </location>
</feature>
<feature type="transmembrane region" description="Helical" evidence="1">
    <location>
        <begin position="78"/>
        <end position="100"/>
    </location>
</feature>
<feature type="transmembrane region" description="Helical" evidence="1">
    <location>
        <begin position="107"/>
        <end position="128"/>
    </location>
</feature>
<dbReference type="PANTHER" id="PTHR14969">
    <property type="entry name" value="SPHINGOSINE-1-PHOSPHATE PHOSPHOHYDROLASE"/>
    <property type="match status" value="1"/>
</dbReference>
<dbReference type="SMART" id="SM00014">
    <property type="entry name" value="acidPPc"/>
    <property type="match status" value="1"/>
</dbReference>
<dbReference type="PANTHER" id="PTHR14969:SF13">
    <property type="entry name" value="AT30094P"/>
    <property type="match status" value="1"/>
</dbReference>
<evidence type="ECO:0000256" key="1">
    <source>
        <dbReference type="SAM" id="Phobius"/>
    </source>
</evidence>
<keyword evidence="1" id="KW-0472">Membrane</keyword>
<feature type="transmembrane region" description="Helical" evidence="1">
    <location>
        <begin position="205"/>
        <end position="226"/>
    </location>
</feature>
<feature type="transmembrane region" description="Helical" evidence="1">
    <location>
        <begin position="148"/>
        <end position="166"/>
    </location>
</feature>
<feature type="transmembrane region" description="Helical" evidence="1">
    <location>
        <begin position="178"/>
        <end position="199"/>
    </location>
</feature>
<dbReference type="InterPro" id="IPR000326">
    <property type="entry name" value="PAP2/HPO"/>
</dbReference>
<feature type="transmembrane region" description="Helical" evidence="1">
    <location>
        <begin position="17"/>
        <end position="37"/>
    </location>
</feature>
<organism evidence="3 4">
    <name type="scientific">Muricoccus vinaceus</name>
    <dbReference type="NCBI Taxonomy" id="424704"/>
    <lineage>
        <taxon>Bacteria</taxon>
        <taxon>Pseudomonadati</taxon>
        <taxon>Pseudomonadota</taxon>
        <taxon>Alphaproteobacteria</taxon>
        <taxon>Acetobacterales</taxon>
        <taxon>Roseomonadaceae</taxon>
        <taxon>Muricoccus</taxon>
    </lineage>
</organism>
<evidence type="ECO:0000313" key="4">
    <source>
        <dbReference type="Proteomes" id="UP001589789"/>
    </source>
</evidence>
<accession>A0ABV6IW75</accession>
<dbReference type="Pfam" id="PF01569">
    <property type="entry name" value="PAP2"/>
    <property type="match status" value="1"/>
</dbReference>
<evidence type="ECO:0000313" key="3">
    <source>
        <dbReference type="EMBL" id="MFC0387716.1"/>
    </source>
</evidence>
<keyword evidence="1" id="KW-1133">Transmembrane helix</keyword>
<dbReference type="Gene3D" id="1.20.144.10">
    <property type="entry name" value="Phosphatidic acid phosphatase type 2/haloperoxidase"/>
    <property type="match status" value="1"/>
</dbReference>
<gene>
    <name evidence="3" type="ORF">ACFFIC_19535</name>
</gene>
<dbReference type="RefSeq" id="WP_377053436.1">
    <property type="nucleotide sequence ID" value="NZ_JBHLVZ010000069.1"/>
</dbReference>
<dbReference type="SUPFAM" id="SSF48317">
    <property type="entry name" value="Acid phosphatase/Vanadium-dependent haloperoxidase"/>
    <property type="match status" value="1"/>
</dbReference>
<dbReference type="CDD" id="cd03392">
    <property type="entry name" value="PAP2_like_2"/>
    <property type="match status" value="1"/>
</dbReference>
<reference evidence="3 4" key="1">
    <citation type="submission" date="2024-09" db="EMBL/GenBank/DDBJ databases">
        <authorList>
            <person name="Sun Q."/>
            <person name="Mori K."/>
        </authorList>
    </citation>
    <scope>NUCLEOTIDE SEQUENCE [LARGE SCALE GENOMIC DNA]</scope>
    <source>
        <strain evidence="3 4">CCM 7468</strain>
    </source>
</reference>
<keyword evidence="4" id="KW-1185">Reference proteome</keyword>
<name>A0ABV6IW75_9PROT</name>
<sequence length="231" mass="24185">MTTESTAATIRAGRREFLPIATLGGAAGAAWAFLSLASEVGEGDTRALDTRLLLALREPGNPADPLGPPWLEEVGRDLTALGGTGVMVILVLSVVTFLALARRRAEALTLTAASLGAMALELGLKGWYGRPRPELVPHGARVFTASFPSGHATLSAAVFLVIGAMLARAQPDLRLKAYVSSVAVLLALLVGLSRIYLGVHWPTDVIAGWTLGAAWAAICWAAALWLRRTGA</sequence>
<dbReference type="Proteomes" id="UP001589789">
    <property type="component" value="Unassembled WGS sequence"/>
</dbReference>
<proteinExistence type="predicted"/>